<dbReference type="GO" id="GO:0000976">
    <property type="term" value="F:transcription cis-regulatory region binding"/>
    <property type="evidence" value="ECO:0007669"/>
    <property type="project" value="TreeGrafter"/>
</dbReference>
<dbReference type="SUPFAM" id="SSF46689">
    <property type="entry name" value="Homeodomain-like"/>
    <property type="match status" value="1"/>
</dbReference>
<dbReference type="SUPFAM" id="SSF48498">
    <property type="entry name" value="Tetracyclin repressor-like, C-terminal domain"/>
    <property type="match status" value="1"/>
</dbReference>
<dbReference type="InterPro" id="IPR001647">
    <property type="entry name" value="HTH_TetR"/>
</dbReference>
<dbReference type="PRINTS" id="PR00455">
    <property type="entry name" value="HTHTETR"/>
</dbReference>
<dbReference type="EMBL" id="JAVDYC010000001">
    <property type="protein sequence ID" value="MDR7320934.1"/>
    <property type="molecule type" value="Genomic_DNA"/>
</dbReference>
<dbReference type="InterPro" id="IPR050109">
    <property type="entry name" value="HTH-type_TetR-like_transc_reg"/>
</dbReference>
<evidence type="ECO:0000256" key="4">
    <source>
        <dbReference type="PROSITE-ProRule" id="PRU00335"/>
    </source>
</evidence>
<keyword evidence="1" id="KW-0805">Transcription regulation</keyword>
<dbReference type="PANTHER" id="PTHR30055">
    <property type="entry name" value="HTH-TYPE TRANSCRIPTIONAL REGULATOR RUTR"/>
    <property type="match status" value="1"/>
</dbReference>
<reference evidence="6 7" key="1">
    <citation type="submission" date="2023-07" db="EMBL/GenBank/DDBJ databases">
        <title>Sequencing the genomes of 1000 actinobacteria strains.</title>
        <authorList>
            <person name="Klenk H.-P."/>
        </authorList>
    </citation>
    <scope>NUCLEOTIDE SEQUENCE [LARGE SCALE GENOMIC DNA]</scope>
    <source>
        <strain evidence="6 7">DSM 44711</strain>
    </source>
</reference>
<dbReference type="RefSeq" id="WP_310409635.1">
    <property type="nucleotide sequence ID" value="NZ_JAVDYC010000001.1"/>
</dbReference>
<organism evidence="6 7">
    <name type="scientific">Catenuloplanes niger</name>
    <dbReference type="NCBI Taxonomy" id="587534"/>
    <lineage>
        <taxon>Bacteria</taxon>
        <taxon>Bacillati</taxon>
        <taxon>Actinomycetota</taxon>
        <taxon>Actinomycetes</taxon>
        <taxon>Micromonosporales</taxon>
        <taxon>Micromonosporaceae</taxon>
        <taxon>Catenuloplanes</taxon>
    </lineage>
</organism>
<keyword evidence="3" id="KW-0804">Transcription</keyword>
<evidence type="ECO:0000256" key="2">
    <source>
        <dbReference type="ARBA" id="ARBA00023125"/>
    </source>
</evidence>
<evidence type="ECO:0000259" key="5">
    <source>
        <dbReference type="PROSITE" id="PS50977"/>
    </source>
</evidence>
<evidence type="ECO:0000313" key="6">
    <source>
        <dbReference type="EMBL" id="MDR7320934.1"/>
    </source>
</evidence>
<name>A0AAE3ZLM4_9ACTN</name>
<dbReference type="Pfam" id="PF00440">
    <property type="entry name" value="TetR_N"/>
    <property type="match status" value="1"/>
</dbReference>
<feature type="DNA-binding region" description="H-T-H motif" evidence="4">
    <location>
        <begin position="28"/>
        <end position="47"/>
    </location>
</feature>
<sequence length="201" mass="21675">MRADGARNRRHIIDTARALIAANGTGVTLRAVARRAGVGTATVTRHFPTREALIDAASARQFEICTEVIDESLADPDPWHGLTAMVDRVFDPRARRHDMPVAEMLDAPAGQRAITGVCELTRRAQEAGRLRADFEPHDLLLLMRAGESLAETSPQAARRLAAYLLQSFAARTAPLPPGGQPIHPLTGVAHFPPEQGQTAVA</sequence>
<keyword evidence="7" id="KW-1185">Reference proteome</keyword>
<evidence type="ECO:0000313" key="7">
    <source>
        <dbReference type="Proteomes" id="UP001183629"/>
    </source>
</evidence>
<feature type="domain" description="HTH tetR-type" evidence="5">
    <location>
        <begin position="6"/>
        <end position="65"/>
    </location>
</feature>
<gene>
    <name evidence="6" type="ORF">J2S44_001184</name>
</gene>
<evidence type="ECO:0000256" key="1">
    <source>
        <dbReference type="ARBA" id="ARBA00023015"/>
    </source>
</evidence>
<dbReference type="PROSITE" id="PS50977">
    <property type="entry name" value="HTH_TETR_2"/>
    <property type="match status" value="1"/>
</dbReference>
<dbReference type="Gene3D" id="1.10.357.10">
    <property type="entry name" value="Tetracycline Repressor, domain 2"/>
    <property type="match status" value="1"/>
</dbReference>
<dbReference type="InterPro" id="IPR009057">
    <property type="entry name" value="Homeodomain-like_sf"/>
</dbReference>
<dbReference type="GO" id="GO:0003700">
    <property type="term" value="F:DNA-binding transcription factor activity"/>
    <property type="evidence" value="ECO:0007669"/>
    <property type="project" value="TreeGrafter"/>
</dbReference>
<dbReference type="AlphaFoldDB" id="A0AAE3ZLM4"/>
<dbReference type="PANTHER" id="PTHR30055:SF234">
    <property type="entry name" value="HTH-TYPE TRANSCRIPTIONAL REGULATOR BETI"/>
    <property type="match status" value="1"/>
</dbReference>
<dbReference type="InterPro" id="IPR036271">
    <property type="entry name" value="Tet_transcr_reg_TetR-rel_C_sf"/>
</dbReference>
<proteinExistence type="predicted"/>
<comment type="caution">
    <text evidence="6">The sequence shown here is derived from an EMBL/GenBank/DDBJ whole genome shotgun (WGS) entry which is preliminary data.</text>
</comment>
<dbReference type="Proteomes" id="UP001183629">
    <property type="component" value="Unassembled WGS sequence"/>
</dbReference>
<protein>
    <submittedName>
        <fullName evidence="6">AcrR family transcriptional regulator</fullName>
    </submittedName>
</protein>
<keyword evidence="2 4" id="KW-0238">DNA-binding</keyword>
<evidence type="ECO:0000256" key="3">
    <source>
        <dbReference type="ARBA" id="ARBA00023163"/>
    </source>
</evidence>
<accession>A0AAE3ZLM4</accession>